<keyword evidence="4" id="KW-1185">Reference proteome</keyword>
<evidence type="ECO:0000259" key="2">
    <source>
        <dbReference type="PROSITE" id="PS51662"/>
    </source>
</evidence>
<dbReference type="SUPFAM" id="SSF50956">
    <property type="entry name" value="Thermostable phytase (3-phytase)"/>
    <property type="match status" value="1"/>
</dbReference>
<dbReference type="Proteomes" id="UP001501237">
    <property type="component" value="Unassembled WGS sequence"/>
</dbReference>
<feature type="chain" id="PRO_5046335527" evidence="1">
    <location>
        <begin position="24"/>
        <end position="409"/>
    </location>
</feature>
<gene>
    <name evidence="3" type="ORF">GCM10010468_50920</name>
</gene>
<dbReference type="PROSITE" id="PS51662">
    <property type="entry name" value="BP_PHYTASE"/>
    <property type="match status" value="1"/>
</dbReference>
<feature type="domain" description="BPP" evidence="2">
    <location>
        <begin position="19"/>
        <end position="403"/>
    </location>
</feature>
<sequence length="409" mass="43745">MKNVLVAVLAGGALLAPAVPAAAAPLPEVKPKAETPGLFDDAAGGNANADDPAIWVNRRDPGRSLVLGTAKEGGLEVYGLNGKRVQHLAAPAAPGAGHENGRYNNVDLVGDLAIVTDRGRGTLRFFSVDAKRRKPLKDVTVKRPPLLFDKTQAEVDEQRTPYGLAAWKTRGGTYALVSRRHSTTVALVRVVRTRKGVTSRLVRTLALPKTFALGGGRTWSPCLEPGEDPQVEGMVVDTRKGVLYAAQEDVGIWRIPATLKGRPKLVERVREFGTPAVYDPKTEECAPSGPNPGTGGTRLSADAEGLTIYYGPRGRGYLLASSQGDSTFAVFDLKSGRYLNGFRVGGKDGAQHSDGAAVTAAPLGRSYPHGLLVVHDGENAPAVRDREGTNFKFVPWERVAKPLRLVWKR</sequence>
<keyword evidence="1" id="KW-0732">Signal</keyword>
<reference evidence="4" key="1">
    <citation type="journal article" date="2019" name="Int. J. Syst. Evol. Microbiol.">
        <title>The Global Catalogue of Microorganisms (GCM) 10K type strain sequencing project: providing services to taxonomists for standard genome sequencing and annotation.</title>
        <authorList>
            <consortium name="The Broad Institute Genomics Platform"/>
            <consortium name="The Broad Institute Genome Sequencing Center for Infectious Disease"/>
            <person name="Wu L."/>
            <person name="Ma J."/>
        </authorList>
    </citation>
    <scope>NUCLEOTIDE SEQUENCE [LARGE SCALE GENOMIC DNA]</scope>
    <source>
        <strain evidence="4">JCM 9377</strain>
    </source>
</reference>
<dbReference type="RefSeq" id="WP_344832820.1">
    <property type="nucleotide sequence ID" value="NZ_BAAAUV010000014.1"/>
</dbReference>
<name>A0ABP6QF10_9ACTN</name>
<dbReference type="EMBL" id="BAAAUV010000014">
    <property type="protein sequence ID" value="GAA3224099.1"/>
    <property type="molecule type" value="Genomic_DNA"/>
</dbReference>
<proteinExistence type="predicted"/>
<evidence type="ECO:0000313" key="3">
    <source>
        <dbReference type="EMBL" id="GAA3224099.1"/>
    </source>
</evidence>
<dbReference type="Pfam" id="PF02333">
    <property type="entry name" value="Phytase"/>
    <property type="match status" value="2"/>
</dbReference>
<dbReference type="Gene3D" id="2.120.10.30">
    <property type="entry name" value="TolB, C-terminal domain"/>
    <property type="match status" value="1"/>
</dbReference>
<dbReference type="InterPro" id="IPR011042">
    <property type="entry name" value="6-blade_b-propeller_TolB-like"/>
</dbReference>
<protein>
    <submittedName>
        <fullName evidence="3">Phytase</fullName>
    </submittedName>
</protein>
<dbReference type="InterPro" id="IPR003431">
    <property type="entry name" value="B-propeller_Phytase"/>
</dbReference>
<evidence type="ECO:0000313" key="4">
    <source>
        <dbReference type="Proteomes" id="UP001501237"/>
    </source>
</evidence>
<organism evidence="3 4">
    <name type="scientific">Actinocorallia longicatena</name>
    <dbReference type="NCBI Taxonomy" id="111803"/>
    <lineage>
        <taxon>Bacteria</taxon>
        <taxon>Bacillati</taxon>
        <taxon>Actinomycetota</taxon>
        <taxon>Actinomycetes</taxon>
        <taxon>Streptosporangiales</taxon>
        <taxon>Thermomonosporaceae</taxon>
        <taxon>Actinocorallia</taxon>
    </lineage>
</organism>
<feature type="signal peptide" evidence="1">
    <location>
        <begin position="1"/>
        <end position="23"/>
    </location>
</feature>
<comment type="caution">
    <text evidence="3">The sequence shown here is derived from an EMBL/GenBank/DDBJ whole genome shotgun (WGS) entry which is preliminary data.</text>
</comment>
<accession>A0ABP6QF10</accession>
<evidence type="ECO:0000256" key="1">
    <source>
        <dbReference type="SAM" id="SignalP"/>
    </source>
</evidence>